<sequence length="118" mass="12998">MTESDPAAEGSNPAGKIDDMARLEDLEARVTALEEQVRSTRQDAAAARILAGTADRDVSDFKQTLNGHTKVQNAMRETQIEHGQRLDAIESKIDSGFTKINVGMEQMSRLLQQVIDKD</sequence>
<accession>A0ABR9I3A7</accession>
<evidence type="ECO:0000313" key="3">
    <source>
        <dbReference type="Proteomes" id="UP000631670"/>
    </source>
</evidence>
<dbReference type="Proteomes" id="UP000631670">
    <property type="component" value="Unassembled WGS sequence"/>
</dbReference>
<keyword evidence="1" id="KW-0175">Coiled coil</keyword>
<organism evidence="2 3">
    <name type="scientific">Amycolatopsis lexingtonensis</name>
    <dbReference type="NCBI Taxonomy" id="218822"/>
    <lineage>
        <taxon>Bacteria</taxon>
        <taxon>Bacillati</taxon>
        <taxon>Actinomycetota</taxon>
        <taxon>Actinomycetes</taxon>
        <taxon>Pseudonocardiales</taxon>
        <taxon>Pseudonocardiaceae</taxon>
        <taxon>Amycolatopsis</taxon>
    </lineage>
</organism>
<protein>
    <submittedName>
        <fullName evidence="2">Outer membrane murein-binding lipoprotein Lpp</fullName>
    </submittedName>
</protein>
<reference evidence="2 3" key="1">
    <citation type="submission" date="2020-10" db="EMBL/GenBank/DDBJ databases">
        <title>Sequencing the genomes of 1000 actinobacteria strains.</title>
        <authorList>
            <person name="Klenk H.-P."/>
        </authorList>
    </citation>
    <scope>NUCLEOTIDE SEQUENCE [LARGE SCALE GENOMIC DNA]</scope>
    <source>
        <strain evidence="2 3">DSM 44653</strain>
    </source>
</reference>
<feature type="coiled-coil region" evidence="1">
    <location>
        <begin position="16"/>
        <end position="43"/>
    </location>
</feature>
<proteinExistence type="predicted"/>
<keyword evidence="2" id="KW-0449">Lipoprotein</keyword>
<evidence type="ECO:0000256" key="1">
    <source>
        <dbReference type="SAM" id="Coils"/>
    </source>
</evidence>
<comment type="caution">
    <text evidence="2">The sequence shown here is derived from an EMBL/GenBank/DDBJ whole genome shotgun (WGS) entry which is preliminary data.</text>
</comment>
<name>A0ABR9I3A7_9PSEU</name>
<dbReference type="EMBL" id="JADBEG010000001">
    <property type="protein sequence ID" value="MBE1497663.1"/>
    <property type="molecule type" value="Genomic_DNA"/>
</dbReference>
<gene>
    <name evidence="2" type="ORF">H4696_004763</name>
</gene>
<keyword evidence="3" id="KW-1185">Reference proteome</keyword>
<dbReference type="RefSeq" id="WP_249026884.1">
    <property type="nucleotide sequence ID" value="NZ_MUMJ01000075.1"/>
</dbReference>
<evidence type="ECO:0000313" key="2">
    <source>
        <dbReference type="EMBL" id="MBE1497663.1"/>
    </source>
</evidence>